<dbReference type="EMBL" id="JABDJR010000497">
    <property type="protein sequence ID" value="NNF07552.1"/>
    <property type="molecule type" value="Genomic_DNA"/>
</dbReference>
<organism evidence="8 9">
    <name type="scientific">Eiseniibacteriota bacterium</name>
    <dbReference type="NCBI Taxonomy" id="2212470"/>
    <lineage>
        <taxon>Bacteria</taxon>
        <taxon>Candidatus Eiseniibacteriota</taxon>
    </lineage>
</organism>
<reference evidence="8 9" key="1">
    <citation type="submission" date="2020-03" db="EMBL/GenBank/DDBJ databases">
        <title>Metabolic flexibility allows generalist bacteria to become dominant in a frequently disturbed ecosystem.</title>
        <authorList>
            <person name="Chen Y.-J."/>
            <person name="Leung P.M."/>
            <person name="Bay S.K."/>
            <person name="Hugenholtz P."/>
            <person name="Kessler A.J."/>
            <person name="Shelley G."/>
            <person name="Waite D.W."/>
            <person name="Cook P.L."/>
            <person name="Greening C."/>
        </authorList>
    </citation>
    <scope>NUCLEOTIDE SEQUENCE [LARGE SCALE GENOMIC DNA]</scope>
    <source>
        <strain evidence="8">SS_bin_28</strain>
    </source>
</reference>
<dbReference type="NCBIfam" id="TIGR00904">
    <property type="entry name" value="mreB"/>
    <property type="match status" value="1"/>
</dbReference>
<feature type="binding site" evidence="7">
    <location>
        <begin position="156"/>
        <end position="158"/>
    </location>
    <ligand>
        <name>ATP</name>
        <dbReference type="ChEBI" id="CHEBI:30616"/>
    </ligand>
</feature>
<dbReference type="Pfam" id="PF06723">
    <property type="entry name" value="MreB_Mbl"/>
    <property type="match status" value="1"/>
</dbReference>
<keyword evidence="1 7" id="KW-0963">Cytoplasm</keyword>
<dbReference type="Proteomes" id="UP000547674">
    <property type="component" value="Unassembled WGS sequence"/>
</dbReference>
<dbReference type="CDD" id="cd10225">
    <property type="entry name" value="ASKHA_NBD_MreB-like"/>
    <property type="match status" value="1"/>
</dbReference>
<feature type="binding site" evidence="7">
    <location>
        <begin position="12"/>
        <end position="14"/>
    </location>
    <ligand>
        <name>ATP</name>
        <dbReference type="ChEBI" id="CHEBI:30616"/>
    </ligand>
</feature>
<comment type="subcellular location">
    <subcellularLocation>
        <location evidence="7">Cytoplasm</location>
    </subcellularLocation>
    <text evidence="7">Membrane-associated.</text>
</comment>
<evidence type="ECO:0000256" key="7">
    <source>
        <dbReference type="HAMAP-Rule" id="MF_02207"/>
    </source>
</evidence>
<gene>
    <name evidence="7" type="primary">mreB</name>
    <name evidence="8" type="ORF">HKN21_12390</name>
</gene>
<feature type="binding site" evidence="7">
    <location>
        <begin position="284"/>
        <end position="287"/>
    </location>
    <ligand>
        <name>ATP</name>
        <dbReference type="ChEBI" id="CHEBI:30616"/>
    </ligand>
</feature>
<evidence type="ECO:0000313" key="9">
    <source>
        <dbReference type="Proteomes" id="UP000547674"/>
    </source>
</evidence>
<dbReference type="GO" id="GO:0005737">
    <property type="term" value="C:cytoplasm"/>
    <property type="evidence" value="ECO:0007669"/>
    <property type="project" value="UniProtKB-SubCell"/>
</dbReference>
<protein>
    <recommendedName>
        <fullName evidence="6 7">Cell shape-determining protein MreB</fullName>
    </recommendedName>
</protein>
<evidence type="ECO:0000256" key="4">
    <source>
        <dbReference type="ARBA" id="ARBA00022960"/>
    </source>
</evidence>
<name>A0A7Y2H383_UNCEI</name>
<dbReference type="Gene3D" id="3.30.420.40">
    <property type="match status" value="2"/>
</dbReference>
<sequence length="337" mass="36536">MFTTDVAMDLGTANTLVYVKGKGIVLNEPSVVAVDRASNRVLAVGQEAKAMLGRTPEQIYAVRPLQNGVISDFEKTEDMIREFIQKVQQRKFLVRPRVLVAVPSGITEVEKRAVRDSAEAAGAREVMLLAEPIAAAIGVGLPVDQPCGNMVIDIGGGTTEIAVMTLNGIVHDTSVRVGGDKMDEAIVQYVKRAYNLLIGDQTAEQIKIQIGSAFPLEQEEEMEIKGRDLIGGIPKTIRITSTELREALQEPVSQIVDAMRTSLEQTPPELAADIVDRGILMTGGGSLLRGLDILLREASNLPITVSDEALLCVVLGTGKVLENLDKYEKVLMKTYRD</sequence>
<keyword evidence="4 7" id="KW-0133">Cell shape</keyword>
<evidence type="ECO:0000313" key="8">
    <source>
        <dbReference type="EMBL" id="NNF07552.1"/>
    </source>
</evidence>
<keyword evidence="2 7" id="KW-0547">Nucleotide-binding</keyword>
<dbReference type="InterPro" id="IPR056546">
    <property type="entry name" value="MreB_MamK-like"/>
</dbReference>
<dbReference type="GO" id="GO:0005524">
    <property type="term" value="F:ATP binding"/>
    <property type="evidence" value="ECO:0007669"/>
    <property type="project" value="UniProtKB-KW"/>
</dbReference>
<dbReference type="HAMAP" id="MF_02207">
    <property type="entry name" value="MreB"/>
    <property type="match status" value="1"/>
</dbReference>
<dbReference type="PRINTS" id="PR01652">
    <property type="entry name" value="SHAPEPROTEIN"/>
</dbReference>
<dbReference type="InterPro" id="IPR043129">
    <property type="entry name" value="ATPase_NBD"/>
</dbReference>
<dbReference type="AlphaFoldDB" id="A0A7Y2H383"/>
<dbReference type="PANTHER" id="PTHR42749">
    <property type="entry name" value="CELL SHAPE-DETERMINING PROTEIN MREB"/>
    <property type="match status" value="1"/>
</dbReference>
<keyword evidence="3 7" id="KW-0067">ATP-binding</keyword>
<dbReference type="GO" id="GO:0000902">
    <property type="term" value="P:cell morphogenesis"/>
    <property type="evidence" value="ECO:0007669"/>
    <property type="project" value="InterPro"/>
</dbReference>
<dbReference type="PANTHER" id="PTHR42749:SF1">
    <property type="entry name" value="CELL SHAPE-DETERMINING PROTEIN MREB"/>
    <property type="match status" value="1"/>
</dbReference>
<evidence type="ECO:0000256" key="6">
    <source>
        <dbReference type="ARBA" id="ARBA00067319"/>
    </source>
</evidence>
<accession>A0A7Y2H383</accession>
<feature type="binding site" evidence="7">
    <location>
        <begin position="204"/>
        <end position="207"/>
    </location>
    <ligand>
        <name>ATP</name>
        <dbReference type="ChEBI" id="CHEBI:30616"/>
    </ligand>
</feature>
<evidence type="ECO:0000256" key="1">
    <source>
        <dbReference type="ARBA" id="ARBA00022490"/>
    </source>
</evidence>
<evidence type="ECO:0000256" key="5">
    <source>
        <dbReference type="ARBA" id="ARBA00023458"/>
    </source>
</evidence>
<comment type="function">
    <text evidence="7">Forms membrane-associated dynamic filaments that are essential for cell shape determination. Acts by regulating cell wall synthesis and cell elongation, and thus cell shape. A feedback loop between cell geometry and MreB localization may maintain elongated cell shape by targeting cell wall growth to regions of negative cell wall curvature.</text>
</comment>
<dbReference type="FunFam" id="3.30.420.40:FF:000016">
    <property type="entry name" value="Rod shape-determining protein mreB"/>
    <property type="match status" value="1"/>
</dbReference>
<dbReference type="SUPFAM" id="SSF53067">
    <property type="entry name" value="Actin-like ATPase domain"/>
    <property type="match status" value="2"/>
</dbReference>
<proteinExistence type="inferred from homology"/>
<dbReference type="NCBIfam" id="NF010539">
    <property type="entry name" value="PRK13927.1"/>
    <property type="match status" value="1"/>
</dbReference>
<evidence type="ECO:0000256" key="3">
    <source>
        <dbReference type="ARBA" id="ARBA00022840"/>
    </source>
</evidence>
<dbReference type="InterPro" id="IPR004753">
    <property type="entry name" value="MreB"/>
</dbReference>
<comment type="similarity">
    <text evidence="5 7">Belongs to the FtsA/MreB family.</text>
</comment>
<evidence type="ECO:0000256" key="2">
    <source>
        <dbReference type="ARBA" id="ARBA00022741"/>
    </source>
</evidence>
<comment type="caution">
    <text evidence="8">The sequence shown here is derived from an EMBL/GenBank/DDBJ whole genome shotgun (WGS) entry which is preliminary data.</text>
</comment>
<dbReference type="GO" id="GO:0008360">
    <property type="term" value="P:regulation of cell shape"/>
    <property type="evidence" value="ECO:0007669"/>
    <property type="project" value="UniProtKB-UniRule"/>
</dbReference>
<comment type="subunit">
    <text evidence="7">Forms polymers.</text>
</comment>